<keyword evidence="1" id="KW-0732">Signal</keyword>
<evidence type="ECO:0000313" key="2">
    <source>
        <dbReference type="EMBL" id="RMT82924.1"/>
    </source>
</evidence>
<protein>
    <recommendedName>
        <fullName evidence="4">Secreted protein</fullName>
    </recommendedName>
</protein>
<dbReference type="AlphaFoldDB" id="A0A3M5PEI0"/>
<organism evidence="2 3">
    <name type="scientific">Pseudomonas viridiflava</name>
    <name type="common">Phytomonas viridiflava</name>
    <dbReference type="NCBI Taxonomy" id="33069"/>
    <lineage>
        <taxon>Bacteria</taxon>
        <taxon>Pseudomonadati</taxon>
        <taxon>Pseudomonadota</taxon>
        <taxon>Gammaproteobacteria</taxon>
        <taxon>Pseudomonadales</taxon>
        <taxon>Pseudomonadaceae</taxon>
        <taxon>Pseudomonas</taxon>
    </lineage>
</organism>
<evidence type="ECO:0008006" key="4">
    <source>
        <dbReference type="Google" id="ProtNLM"/>
    </source>
</evidence>
<feature type="chain" id="PRO_5017976453" description="Secreted protein" evidence="1">
    <location>
        <begin position="28"/>
        <end position="63"/>
    </location>
</feature>
<proteinExistence type="predicted"/>
<name>A0A3M5PEI0_PSEVI</name>
<evidence type="ECO:0000313" key="3">
    <source>
        <dbReference type="Proteomes" id="UP000273854"/>
    </source>
</evidence>
<accession>A0A3M5PEI0</accession>
<dbReference type="Proteomes" id="UP000273854">
    <property type="component" value="Unassembled WGS sequence"/>
</dbReference>
<dbReference type="EMBL" id="RBTP01000021">
    <property type="protein sequence ID" value="RMT82924.1"/>
    <property type="molecule type" value="Genomic_DNA"/>
</dbReference>
<gene>
    <name evidence="2" type="ORF">ALP40_04249</name>
</gene>
<sequence>MTQMNFNLFSIIAASAISASVALPASASVDVSDKKAHATQTYTQKYLQQSANFYAALDHKSAH</sequence>
<reference evidence="2 3" key="1">
    <citation type="submission" date="2018-08" db="EMBL/GenBank/DDBJ databases">
        <title>Recombination of ecologically and evolutionarily significant loci maintains genetic cohesion in the Pseudomonas syringae species complex.</title>
        <authorList>
            <person name="Dillon M."/>
            <person name="Thakur S."/>
            <person name="Almeida R.N.D."/>
            <person name="Weir B.S."/>
            <person name="Guttman D.S."/>
        </authorList>
    </citation>
    <scope>NUCLEOTIDE SEQUENCE [LARGE SCALE GENOMIC DNA]</scope>
    <source>
        <strain evidence="2 3">ICMP 19473</strain>
    </source>
</reference>
<comment type="caution">
    <text evidence="2">The sequence shown here is derived from an EMBL/GenBank/DDBJ whole genome shotgun (WGS) entry which is preliminary data.</text>
</comment>
<feature type="signal peptide" evidence="1">
    <location>
        <begin position="1"/>
        <end position="27"/>
    </location>
</feature>
<evidence type="ECO:0000256" key="1">
    <source>
        <dbReference type="SAM" id="SignalP"/>
    </source>
</evidence>